<proteinExistence type="predicted"/>
<keyword evidence="1" id="KW-0812">Transmembrane</keyword>
<sequence length="154" mass="17406">MPSFSDIKIKVELFASIAYICVRIVYMYAHYSSGCIIIESKYPRKPNVSTPTATTRTTSAVAKAMLMVPIPFAQRIHLTYFQYHWSINTKRTKHKSYGPPNIIYTHAVYISLICVSCLCINVSMYCIVEISACCVCNTENPCTCRNIEEILAAK</sequence>
<dbReference type="AlphaFoldDB" id="A0A9C5Z5S9"/>
<protein>
    <submittedName>
        <fullName evidence="3">Uncharacterized protein LOC119641247</fullName>
    </submittedName>
</protein>
<dbReference type="GeneID" id="119641247"/>
<dbReference type="RefSeq" id="XP_037895755.1">
    <property type="nucleotide sequence ID" value="XM_038039827.1"/>
</dbReference>
<dbReference type="KEGG" id="gfs:119641247"/>
<reference evidence="3" key="1">
    <citation type="submission" date="2025-08" db="UniProtKB">
        <authorList>
            <consortium name="RefSeq"/>
        </authorList>
    </citation>
    <scope>IDENTIFICATION</scope>
    <source>
        <tissue evidence="3">Whole body pupa</tissue>
    </source>
</reference>
<evidence type="ECO:0000256" key="1">
    <source>
        <dbReference type="SAM" id="Phobius"/>
    </source>
</evidence>
<gene>
    <name evidence="3" type="primary">LOC119641247</name>
</gene>
<feature type="transmembrane region" description="Helical" evidence="1">
    <location>
        <begin position="12"/>
        <end position="31"/>
    </location>
</feature>
<keyword evidence="1" id="KW-0472">Membrane</keyword>
<keyword evidence="1" id="KW-1133">Transmembrane helix</keyword>
<organism evidence="2 3">
    <name type="scientific">Glossina fuscipes</name>
    <dbReference type="NCBI Taxonomy" id="7396"/>
    <lineage>
        <taxon>Eukaryota</taxon>
        <taxon>Metazoa</taxon>
        <taxon>Ecdysozoa</taxon>
        <taxon>Arthropoda</taxon>
        <taxon>Hexapoda</taxon>
        <taxon>Insecta</taxon>
        <taxon>Pterygota</taxon>
        <taxon>Neoptera</taxon>
        <taxon>Endopterygota</taxon>
        <taxon>Diptera</taxon>
        <taxon>Brachycera</taxon>
        <taxon>Muscomorpha</taxon>
        <taxon>Hippoboscoidea</taxon>
        <taxon>Glossinidae</taxon>
        <taxon>Glossina</taxon>
    </lineage>
</organism>
<name>A0A9C5Z5S9_9MUSC</name>
<keyword evidence="2" id="KW-1185">Reference proteome</keyword>
<dbReference type="Proteomes" id="UP000092443">
    <property type="component" value="Unplaced"/>
</dbReference>
<evidence type="ECO:0000313" key="2">
    <source>
        <dbReference type="Proteomes" id="UP000092443"/>
    </source>
</evidence>
<evidence type="ECO:0000313" key="3">
    <source>
        <dbReference type="RefSeq" id="XP_037895755.1"/>
    </source>
</evidence>
<accession>A0A9C5Z5S9</accession>